<proteinExistence type="predicted"/>
<reference evidence="5" key="1">
    <citation type="submission" date="2016-05" db="EMBL/GenBank/DDBJ databases">
        <authorList>
            <person name="Naeem Raeece"/>
        </authorList>
    </citation>
    <scope>NUCLEOTIDE SEQUENCE [LARGE SCALE GENOMIC DNA]</scope>
</reference>
<sequence>MLISTSCIVILVHVLFQNFSSSLNFNGEKRLERPIVSDNFNTNDNVDSWNNSHNDNFSNNRISNGSNISYLETKAGKDVSGNNSDSSDSHSARGSNSSSDGNNQKIGGSAGDGKSNNSHGEWNFMSTHNKDNYSDDSTKVHSNESGYSSMGKMGKGSEGYLTGFEDIESYSSFAKANDSAKNNFDRELYEFVSQHPMDKRIQDVNVLKNEFIKFKDEENKQLDEEEKEIEEKREEERKLLEQENENAKEEKENDTEAEGEKKNSFPDINVKNSLIGFFKNLNPFKKKELKPVKKEMPTIKYTPEALVDGENVMRALHITHKHETYNQTVLYNCPNNNFVFDTTDSIISELQGYGNRDFMATKILDHNNECLKSMGILDFELPDNKTKFGKVIGTFGNYHIKSVDIEADLVKYHPDLDYVTLADDYKLPKNETLYLENLNFCLLNPKKLENFLKKSDIQPLVGSDSTAYEENFTKYMTESITCHIESLIFDDLEMSQDYKVVLQNVKAKLYLLQDGLSSKSKKLVNKIFKNIQNNSDEVFQKLNLIYDNIHNIKKDYTSFAYRNLCDKYLSHFNIFTSMYTVTIFLAEYFRYFSSCFKNVIIYNTIISGIHAQMKNLMKLIPRNGILTDVHFKVLLEKKGTNITQKDYVQYDYDPTVKSFAFTQLEREPMAAVINDYFEFKKKELSKMVAEMKLDLFSIVNEDIKIPKDKGTNSKLVLKLIKLYKQEIKNLFIQMRKDYVDIIKTRYKAHYKKNYLLFKRLD</sequence>
<feature type="region of interest" description="Disordered" evidence="1">
    <location>
        <begin position="75"/>
        <end position="154"/>
    </location>
</feature>
<organism evidence="3 5">
    <name type="scientific">Plasmodium malariae</name>
    <dbReference type="NCBI Taxonomy" id="5858"/>
    <lineage>
        <taxon>Eukaryota</taxon>
        <taxon>Sar</taxon>
        <taxon>Alveolata</taxon>
        <taxon>Apicomplexa</taxon>
        <taxon>Aconoidasida</taxon>
        <taxon>Haemosporida</taxon>
        <taxon>Plasmodiidae</taxon>
        <taxon>Plasmodium</taxon>
        <taxon>Plasmodium (Plasmodium)</taxon>
    </lineage>
</organism>
<reference evidence="3" key="2">
    <citation type="submission" date="2016-05" db="EMBL/GenBank/DDBJ databases">
        <authorList>
            <person name="Lavstsen T."/>
            <person name="Jespersen J.S."/>
        </authorList>
    </citation>
    <scope>NUCLEOTIDE SEQUENCE [LARGE SCALE GENOMIC DNA]</scope>
</reference>
<evidence type="ECO:0000313" key="3">
    <source>
        <dbReference type="EMBL" id="SBS96644.1"/>
    </source>
</evidence>
<feature type="compositionally biased region" description="Low complexity" evidence="1">
    <location>
        <begin position="92"/>
        <end position="103"/>
    </location>
</feature>
<reference evidence="4 6" key="3">
    <citation type="submission" date="2016-06" db="EMBL/GenBank/DDBJ databases">
        <authorList>
            <consortium name="Pathogen Informatics"/>
        </authorList>
    </citation>
    <scope>NUCLEOTIDE SEQUENCE [LARGE SCALE GENOMIC DNA]</scope>
</reference>
<feature type="chain" id="PRO_5015059789" evidence="2">
    <location>
        <begin position="23"/>
        <end position="761"/>
    </location>
</feature>
<evidence type="ECO:0000313" key="4">
    <source>
        <dbReference type="EMBL" id="SCP02833.1"/>
    </source>
</evidence>
<feature type="region of interest" description="Disordered" evidence="1">
    <location>
        <begin position="221"/>
        <end position="265"/>
    </location>
</feature>
<feature type="signal peptide" evidence="2">
    <location>
        <begin position="1"/>
        <end position="22"/>
    </location>
</feature>
<feature type="compositionally biased region" description="Polar residues" evidence="1">
    <location>
        <begin position="114"/>
        <end position="127"/>
    </location>
</feature>
<dbReference type="Proteomes" id="UP000078597">
    <property type="component" value="Unassembled WGS sequence"/>
</dbReference>
<keyword evidence="2" id="KW-0732">Signal</keyword>
<dbReference type="AlphaFoldDB" id="A0A1A8WZ07"/>
<dbReference type="EMBL" id="FLQW01004209">
    <property type="protein sequence ID" value="SBS96644.1"/>
    <property type="molecule type" value="Genomic_DNA"/>
</dbReference>
<dbReference type="RefSeq" id="XP_028863865.1">
    <property type="nucleotide sequence ID" value="XM_029007481.1"/>
</dbReference>
<accession>A0A1A8WZ07</accession>
<dbReference type="OrthoDB" id="384877at2759"/>
<dbReference type="EMBL" id="LT594634">
    <property type="protein sequence ID" value="SCP02833.1"/>
    <property type="molecule type" value="Genomic_DNA"/>
</dbReference>
<dbReference type="KEGG" id="pmal:PMUG01_13048000"/>
<evidence type="ECO:0000313" key="6">
    <source>
        <dbReference type="Proteomes" id="UP000219813"/>
    </source>
</evidence>
<dbReference type="OMA" id="EKFTKYM"/>
<evidence type="ECO:0000256" key="1">
    <source>
        <dbReference type="SAM" id="MobiDB-lite"/>
    </source>
</evidence>
<keyword evidence="6" id="KW-1185">Reference proteome</keyword>
<dbReference type="GeneID" id="39871197"/>
<dbReference type="InterPro" id="IPR009864">
    <property type="entry name" value="RAP1_Plasmodium"/>
</dbReference>
<gene>
    <name evidence="4" type="primary">RAP1</name>
    <name evidence="3" type="ORF">PMALA_055660</name>
    <name evidence="4" type="ORF">PMUG01_13048000</name>
</gene>
<name>A0A1A8WZ07_PLAMA</name>
<dbReference type="Proteomes" id="UP000219813">
    <property type="component" value="Chromosome 13"/>
</dbReference>
<protein>
    <submittedName>
        <fullName evidence="3 4">Rhoptry-associated protein 1</fullName>
    </submittedName>
</protein>
<dbReference type="Pfam" id="PF07218">
    <property type="entry name" value="RAP1"/>
    <property type="match status" value="1"/>
</dbReference>
<feature type="compositionally biased region" description="Basic and acidic residues" evidence="1">
    <location>
        <begin position="128"/>
        <end position="142"/>
    </location>
</feature>
<dbReference type="VEuPathDB" id="PlasmoDB:PmUG01_13048000"/>
<feature type="compositionally biased region" description="Basic and acidic residues" evidence="1">
    <location>
        <begin position="229"/>
        <end position="251"/>
    </location>
</feature>
<evidence type="ECO:0000313" key="5">
    <source>
        <dbReference type="Proteomes" id="UP000078597"/>
    </source>
</evidence>
<evidence type="ECO:0000256" key="2">
    <source>
        <dbReference type="SAM" id="SignalP"/>
    </source>
</evidence>